<gene>
    <name evidence="1" type="ORF">BDV25DRAFT_153471</name>
</gene>
<reference evidence="1 2" key="1">
    <citation type="submission" date="2019-04" db="EMBL/GenBank/DDBJ databases">
        <title>Friends and foes A comparative genomics study of 23 Aspergillus species from section Flavi.</title>
        <authorList>
            <consortium name="DOE Joint Genome Institute"/>
            <person name="Kjaerbolling I."/>
            <person name="Vesth T."/>
            <person name="Frisvad J.C."/>
            <person name="Nybo J.L."/>
            <person name="Theobald S."/>
            <person name="Kildgaard S."/>
            <person name="Isbrandt T."/>
            <person name="Kuo A."/>
            <person name="Sato A."/>
            <person name="Lyhne E.K."/>
            <person name="Kogle M.E."/>
            <person name="Wiebenga A."/>
            <person name="Kun R.S."/>
            <person name="Lubbers R.J."/>
            <person name="Makela M.R."/>
            <person name="Barry K."/>
            <person name="Chovatia M."/>
            <person name="Clum A."/>
            <person name="Daum C."/>
            <person name="Haridas S."/>
            <person name="He G."/>
            <person name="LaButti K."/>
            <person name="Lipzen A."/>
            <person name="Mondo S."/>
            <person name="Riley R."/>
            <person name="Salamov A."/>
            <person name="Simmons B.A."/>
            <person name="Magnuson J.K."/>
            <person name="Henrissat B."/>
            <person name="Mortensen U.H."/>
            <person name="Larsen T.O."/>
            <person name="Devries R.P."/>
            <person name="Grigoriev I.V."/>
            <person name="Machida M."/>
            <person name="Baker S.E."/>
            <person name="Andersen M.R."/>
        </authorList>
    </citation>
    <scope>NUCLEOTIDE SEQUENCE [LARGE SCALE GENOMIC DNA]</scope>
    <source>
        <strain evidence="1 2">IBT 18842</strain>
    </source>
</reference>
<organism evidence="1 2">
    <name type="scientific">Aspergillus avenaceus</name>
    <dbReference type="NCBI Taxonomy" id="36643"/>
    <lineage>
        <taxon>Eukaryota</taxon>
        <taxon>Fungi</taxon>
        <taxon>Dikarya</taxon>
        <taxon>Ascomycota</taxon>
        <taxon>Pezizomycotina</taxon>
        <taxon>Eurotiomycetes</taxon>
        <taxon>Eurotiomycetidae</taxon>
        <taxon>Eurotiales</taxon>
        <taxon>Aspergillaceae</taxon>
        <taxon>Aspergillus</taxon>
        <taxon>Aspergillus subgen. Circumdati</taxon>
    </lineage>
</organism>
<proteinExistence type="predicted"/>
<sequence>MASREETRYRPCRVLDDNQIPYVVWFEDALHHYGVPTVVFDLYILVPSIEIAADCLVKAGWALQSGHTIGMAEVQIPQQRLVLPGETEMQTVLLSVSDWKFSLDDSRRRVSLSKGVDVVIPPLPSLLDALIETWLDGPSDDPTLLLHLACQVNYLYDYVPVLKERSFADQMRYEHRQLHYDVLAGMDASTLPFRNHERGVREALLQGRYELQECSASREDKLLSGDWGSVRLPEPEAQE</sequence>
<evidence type="ECO:0000313" key="2">
    <source>
        <dbReference type="Proteomes" id="UP000325780"/>
    </source>
</evidence>
<accession>A0A5N6TX55</accession>
<protein>
    <submittedName>
        <fullName evidence="1">Uncharacterized protein</fullName>
    </submittedName>
</protein>
<dbReference type="OrthoDB" id="2730545at2759"/>
<name>A0A5N6TX55_ASPAV</name>
<evidence type="ECO:0000313" key="1">
    <source>
        <dbReference type="EMBL" id="KAE8150968.1"/>
    </source>
</evidence>
<dbReference type="AlphaFoldDB" id="A0A5N6TX55"/>
<dbReference type="Proteomes" id="UP000325780">
    <property type="component" value="Unassembled WGS sequence"/>
</dbReference>
<dbReference type="EMBL" id="ML742081">
    <property type="protein sequence ID" value="KAE8150968.1"/>
    <property type="molecule type" value="Genomic_DNA"/>
</dbReference>
<keyword evidence="2" id="KW-1185">Reference proteome</keyword>